<dbReference type="Gene3D" id="3.30.420.10">
    <property type="entry name" value="Ribonuclease H-like superfamily/Ribonuclease H"/>
    <property type="match status" value="1"/>
</dbReference>
<dbReference type="Proteomes" id="UP000264840">
    <property type="component" value="Unplaced"/>
</dbReference>
<dbReference type="GO" id="GO:0003676">
    <property type="term" value="F:nucleic acid binding"/>
    <property type="evidence" value="ECO:0007669"/>
    <property type="project" value="InterPro"/>
</dbReference>
<keyword evidence="2" id="KW-1185">Reference proteome</keyword>
<dbReference type="OMA" id="FGINLNC"/>
<reference evidence="1" key="1">
    <citation type="submission" date="2025-08" db="UniProtKB">
        <authorList>
            <consortium name="Ensembl"/>
        </authorList>
    </citation>
    <scope>IDENTIFICATION</scope>
</reference>
<reference evidence="1" key="2">
    <citation type="submission" date="2025-09" db="UniProtKB">
        <authorList>
            <consortium name="Ensembl"/>
        </authorList>
    </citation>
    <scope>IDENTIFICATION</scope>
</reference>
<proteinExistence type="predicted"/>
<organism evidence="1 2">
    <name type="scientific">Haplochromis burtoni</name>
    <name type="common">Burton's mouthbrooder</name>
    <name type="synonym">Chromis burtoni</name>
    <dbReference type="NCBI Taxonomy" id="8153"/>
    <lineage>
        <taxon>Eukaryota</taxon>
        <taxon>Metazoa</taxon>
        <taxon>Chordata</taxon>
        <taxon>Craniata</taxon>
        <taxon>Vertebrata</taxon>
        <taxon>Euteleostomi</taxon>
        <taxon>Actinopterygii</taxon>
        <taxon>Neopterygii</taxon>
        <taxon>Teleostei</taxon>
        <taxon>Neoteleostei</taxon>
        <taxon>Acanthomorphata</taxon>
        <taxon>Ovalentaria</taxon>
        <taxon>Cichlomorphae</taxon>
        <taxon>Cichliformes</taxon>
        <taxon>Cichlidae</taxon>
        <taxon>African cichlids</taxon>
        <taxon>Pseudocrenilabrinae</taxon>
        <taxon>Haplochromini</taxon>
        <taxon>Haplochromis</taxon>
    </lineage>
</organism>
<dbReference type="STRING" id="8153.ENSHBUP00000006466"/>
<dbReference type="Ensembl" id="ENSHBUT00000005250.1">
    <property type="protein sequence ID" value="ENSHBUP00000006466.1"/>
    <property type="gene ID" value="ENSHBUG00000007893.1"/>
</dbReference>
<sequence>MLIGYKAELTTESDLSKGIRDNTVDLHEVIMNYKTISKNFGEKVKTVGSGAPCKIFSWNYTGGVPLVIEENAQAHLKFASKHLNNSEKAWGNVLRSDEAKIEHFGINLNCRLWRKRNGAYDSKNTIHTVEHRSGNIVLKNLLLKDPKPSTKATKDWLKKVVMRELEGANLVINYRKRLTVVLATKGFSSILEYSIGFSLGIKYFFPSTTCKLIHNFDIMCFL</sequence>
<name>A0A3Q3BUG8_HAPBU</name>
<evidence type="ECO:0000313" key="1">
    <source>
        <dbReference type="Ensembl" id="ENSHBUP00000006466.1"/>
    </source>
</evidence>
<accession>A0A3Q3BUG8</accession>
<dbReference type="GeneTree" id="ENSGT01020000231905"/>
<dbReference type="InterPro" id="IPR036397">
    <property type="entry name" value="RNaseH_sf"/>
</dbReference>
<evidence type="ECO:0000313" key="2">
    <source>
        <dbReference type="Proteomes" id="UP000264840"/>
    </source>
</evidence>
<protein>
    <submittedName>
        <fullName evidence="1">Uncharacterized protein</fullName>
    </submittedName>
</protein>
<dbReference type="AlphaFoldDB" id="A0A3Q3BUG8"/>